<reference evidence="2" key="1">
    <citation type="submission" date="2022-02" db="EMBL/GenBank/DDBJ databases">
        <authorList>
            <person name="Lee M."/>
            <person name="Kim S.-J."/>
            <person name="Jung M.-Y."/>
        </authorList>
    </citation>
    <scope>NUCLEOTIDE SEQUENCE</scope>
    <source>
        <strain evidence="2">JHP9</strain>
    </source>
</reference>
<evidence type="ECO:0000313" key="2">
    <source>
        <dbReference type="EMBL" id="MCL6421885.1"/>
    </source>
</evidence>
<proteinExistence type="predicted"/>
<comment type="caution">
    <text evidence="2">The sequence shown here is derived from an EMBL/GenBank/DDBJ whole genome shotgun (WGS) entry which is preliminary data.</text>
</comment>
<keyword evidence="3" id="KW-1185">Reference proteome</keyword>
<dbReference type="Proteomes" id="UP001203761">
    <property type="component" value="Unassembled WGS sequence"/>
</dbReference>
<accession>A0ABT0QYV7</accession>
<protein>
    <submittedName>
        <fullName evidence="2">DUF5129 domain-containing protein</fullName>
    </submittedName>
</protein>
<evidence type="ECO:0000313" key="3">
    <source>
        <dbReference type="Proteomes" id="UP001203761"/>
    </source>
</evidence>
<dbReference type="EMBL" id="JAKNCJ010000001">
    <property type="protein sequence ID" value="MCL6421885.1"/>
    <property type="molecule type" value="Genomic_DNA"/>
</dbReference>
<name>A0ABT0QYV7_9MICO</name>
<organism evidence="2 3">
    <name type="scientific">Brachybacterium equifaecis</name>
    <dbReference type="NCBI Taxonomy" id="2910770"/>
    <lineage>
        <taxon>Bacteria</taxon>
        <taxon>Bacillati</taxon>
        <taxon>Actinomycetota</taxon>
        <taxon>Actinomycetes</taxon>
        <taxon>Micrococcales</taxon>
        <taxon>Dermabacteraceae</taxon>
        <taxon>Brachybacterium</taxon>
    </lineage>
</organism>
<dbReference type="Pfam" id="PF17173">
    <property type="entry name" value="DUF5129"/>
    <property type="match status" value="1"/>
</dbReference>
<dbReference type="InterPro" id="IPR033435">
    <property type="entry name" value="DUF5129"/>
</dbReference>
<sequence>MAGVLYALGIARANRLRVEAAVEGYGKLRAAQSAVEQALASVPDGAAPESRDLARGPDYRSRMLEAQSMIESLPARRGLLWGLPGLGAADSRLVADLVTRAREERERITDAVALFHRSGGWQQAWRRTTAPLRDALRSVTGLDADLRPSLPHEAGGHLLEESERIGRDLEGLDAELLAGSLSYASATARLDALTEQLQRAAHAAEGSRVRTEGTGARSNILDETRGAEGFADAFPGAVRPAPRWAEPSQDDTGISFDLIARIEACNAALERAVREDRRRTPTWGDGDDS</sequence>
<gene>
    <name evidence="2" type="ORF">Bequi_00545</name>
</gene>
<evidence type="ECO:0000259" key="1">
    <source>
        <dbReference type="Pfam" id="PF17173"/>
    </source>
</evidence>
<feature type="domain" description="DUF5129" evidence="1">
    <location>
        <begin position="34"/>
        <end position="190"/>
    </location>
</feature>